<gene>
    <name evidence="1" type="ORF">P5673_005512</name>
</gene>
<sequence>MCPFSGNKFLPFIWLGGNYKTDRPKKSLQVSFHRKIHDFFFKFGNGLKTQQISNHFLVRSSRSFLLNTSSVNLINVH</sequence>
<comment type="caution">
    <text evidence="1">The sequence shown here is derived from an EMBL/GenBank/DDBJ whole genome shotgun (WGS) entry which is preliminary data.</text>
</comment>
<organism evidence="1 2">
    <name type="scientific">Acropora cervicornis</name>
    <name type="common">Staghorn coral</name>
    <dbReference type="NCBI Taxonomy" id="6130"/>
    <lineage>
        <taxon>Eukaryota</taxon>
        <taxon>Metazoa</taxon>
        <taxon>Cnidaria</taxon>
        <taxon>Anthozoa</taxon>
        <taxon>Hexacorallia</taxon>
        <taxon>Scleractinia</taxon>
        <taxon>Astrocoeniina</taxon>
        <taxon>Acroporidae</taxon>
        <taxon>Acropora</taxon>
    </lineage>
</organism>
<protein>
    <submittedName>
        <fullName evidence="1">Uncharacterized protein</fullName>
    </submittedName>
</protein>
<reference evidence="1" key="2">
    <citation type="journal article" date="2023" name="Science">
        <title>Genomic signatures of disease resistance in endangered staghorn corals.</title>
        <authorList>
            <person name="Vollmer S.V."/>
            <person name="Selwyn J.D."/>
            <person name="Despard B.A."/>
            <person name="Roesel C.L."/>
        </authorList>
    </citation>
    <scope>NUCLEOTIDE SEQUENCE</scope>
    <source>
        <strain evidence="1">K2</strain>
    </source>
</reference>
<accession>A0AAD9QYB9</accession>
<name>A0AAD9QYB9_ACRCE</name>
<evidence type="ECO:0000313" key="1">
    <source>
        <dbReference type="EMBL" id="KAK2569679.1"/>
    </source>
</evidence>
<dbReference type="EMBL" id="JARQWQ010000009">
    <property type="protein sequence ID" value="KAK2569679.1"/>
    <property type="molecule type" value="Genomic_DNA"/>
</dbReference>
<keyword evidence="2" id="KW-1185">Reference proteome</keyword>
<reference evidence="1" key="1">
    <citation type="journal article" date="2023" name="G3 (Bethesda)">
        <title>Whole genome assembly and annotation of the endangered Caribbean coral Acropora cervicornis.</title>
        <authorList>
            <person name="Selwyn J.D."/>
            <person name="Vollmer S.V."/>
        </authorList>
    </citation>
    <scope>NUCLEOTIDE SEQUENCE</scope>
    <source>
        <strain evidence="1">K2</strain>
    </source>
</reference>
<dbReference type="Proteomes" id="UP001249851">
    <property type="component" value="Unassembled WGS sequence"/>
</dbReference>
<evidence type="ECO:0000313" key="2">
    <source>
        <dbReference type="Proteomes" id="UP001249851"/>
    </source>
</evidence>
<proteinExistence type="predicted"/>
<dbReference type="AlphaFoldDB" id="A0AAD9QYB9"/>